<reference evidence="5 6" key="1">
    <citation type="submission" date="2018-04" db="EMBL/GenBank/DDBJ databases">
        <title>Genomic Encyclopedia of Archaeal and Bacterial Type Strains, Phase II (KMG-II): from individual species to whole genera.</title>
        <authorList>
            <person name="Goeker M."/>
        </authorList>
    </citation>
    <scope>NUCLEOTIDE SEQUENCE [LARGE SCALE GENOMIC DNA]</scope>
    <source>
        <strain evidence="5 6">DSM 23082</strain>
    </source>
</reference>
<keyword evidence="1" id="KW-0285">Flavoprotein</keyword>
<dbReference type="InterPro" id="IPR050627">
    <property type="entry name" value="Nitroreductase/BluB"/>
</dbReference>
<comment type="caution">
    <text evidence="5">The sequence shown here is derived from an EMBL/GenBank/DDBJ whole genome shotgun (WGS) entry which is preliminary data.</text>
</comment>
<dbReference type="PANTHER" id="PTHR23026:SF90">
    <property type="entry name" value="IODOTYROSINE DEIODINASE 1"/>
    <property type="match status" value="1"/>
</dbReference>
<dbReference type="RefSeq" id="WP_108171840.1">
    <property type="nucleotide sequence ID" value="NZ_QBKQ01000002.1"/>
</dbReference>
<keyword evidence="3" id="KW-0560">Oxidoreductase</keyword>
<sequence length="230" mass="26149">MSLKEKIINGFKHIAYHGENFSAQEMIQRSAEFYQELDKRRTVRHFSDKEVPVEVIENIIRAAGTAPSGAHKQPWKFCAVSSSELKSSIREAAEKEEQENYNNRMSERWLKDLAPLGTDTNKEFLEIAPWLIVVFKEAYELGENGEKHNNYYVNESVGIACGMLISAIHNAGLVTLTHTPSPMNFLADLLERPKNERAFLLLPVGYAADNAFVPDIQRKSLEEIGVFYNE</sequence>
<proteinExistence type="predicted"/>
<evidence type="ECO:0000259" key="4">
    <source>
        <dbReference type="Pfam" id="PF00881"/>
    </source>
</evidence>
<dbReference type="GO" id="GO:0016491">
    <property type="term" value="F:oxidoreductase activity"/>
    <property type="evidence" value="ECO:0007669"/>
    <property type="project" value="UniProtKB-KW"/>
</dbReference>
<name>A0A2T6AHY6_9FLAO</name>
<evidence type="ECO:0000313" key="5">
    <source>
        <dbReference type="EMBL" id="PTX43411.1"/>
    </source>
</evidence>
<dbReference type="AlphaFoldDB" id="A0A2T6AHY6"/>
<dbReference type="Gene3D" id="3.40.109.10">
    <property type="entry name" value="NADH Oxidase"/>
    <property type="match status" value="1"/>
</dbReference>
<dbReference type="PANTHER" id="PTHR23026">
    <property type="entry name" value="NADPH NITROREDUCTASE"/>
    <property type="match status" value="1"/>
</dbReference>
<evidence type="ECO:0000313" key="6">
    <source>
        <dbReference type="Proteomes" id="UP000244174"/>
    </source>
</evidence>
<dbReference type="InterPro" id="IPR029479">
    <property type="entry name" value="Nitroreductase"/>
</dbReference>
<dbReference type="Pfam" id="PF00881">
    <property type="entry name" value="Nitroreductase"/>
    <property type="match status" value="1"/>
</dbReference>
<dbReference type="CDD" id="cd02144">
    <property type="entry name" value="iodotyrosine_dehalogenase"/>
    <property type="match status" value="1"/>
</dbReference>
<keyword evidence="6" id="KW-1185">Reference proteome</keyword>
<evidence type="ECO:0000256" key="1">
    <source>
        <dbReference type="ARBA" id="ARBA00022630"/>
    </source>
</evidence>
<dbReference type="EMBL" id="QBKQ01000002">
    <property type="protein sequence ID" value="PTX43411.1"/>
    <property type="molecule type" value="Genomic_DNA"/>
</dbReference>
<dbReference type="InterPro" id="IPR000415">
    <property type="entry name" value="Nitroreductase-like"/>
</dbReference>
<gene>
    <name evidence="5" type="ORF">C8P64_1938</name>
</gene>
<keyword evidence="2" id="KW-0288">FMN</keyword>
<evidence type="ECO:0000256" key="2">
    <source>
        <dbReference type="ARBA" id="ARBA00022643"/>
    </source>
</evidence>
<evidence type="ECO:0000256" key="3">
    <source>
        <dbReference type="ARBA" id="ARBA00023002"/>
    </source>
</evidence>
<protein>
    <submittedName>
        <fullName evidence="5">Nitroreductase</fullName>
    </submittedName>
</protein>
<dbReference type="OrthoDB" id="9809288at2"/>
<feature type="domain" description="Nitroreductase" evidence="4">
    <location>
        <begin position="38"/>
        <end position="206"/>
    </location>
</feature>
<accession>A0A2T6AHY6</accession>
<organism evidence="5 6">
    <name type="scientific">Christiangramia gaetbulicola</name>
    <dbReference type="NCBI Taxonomy" id="703340"/>
    <lineage>
        <taxon>Bacteria</taxon>
        <taxon>Pseudomonadati</taxon>
        <taxon>Bacteroidota</taxon>
        <taxon>Flavobacteriia</taxon>
        <taxon>Flavobacteriales</taxon>
        <taxon>Flavobacteriaceae</taxon>
        <taxon>Christiangramia</taxon>
    </lineage>
</organism>
<dbReference type="SUPFAM" id="SSF55469">
    <property type="entry name" value="FMN-dependent nitroreductase-like"/>
    <property type="match status" value="1"/>
</dbReference>
<dbReference type="Proteomes" id="UP000244174">
    <property type="component" value="Unassembled WGS sequence"/>
</dbReference>